<name>A0A1G7NMR8_9EURY</name>
<keyword evidence="3" id="KW-1185">Reference proteome</keyword>
<evidence type="ECO:0000313" key="2">
    <source>
        <dbReference type="EMBL" id="SDF75266.1"/>
    </source>
</evidence>
<keyword evidence="1" id="KW-1133">Transmembrane helix</keyword>
<dbReference type="Proteomes" id="UP000199076">
    <property type="component" value="Unassembled WGS sequence"/>
</dbReference>
<keyword evidence="1" id="KW-0812">Transmembrane</keyword>
<dbReference type="EMBL" id="FNBK01000009">
    <property type="protein sequence ID" value="SDF75266.1"/>
    <property type="molecule type" value="Genomic_DNA"/>
</dbReference>
<dbReference type="RefSeq" id="WP_092692817.1">
    <property type="nucleotide sequence ID" value="NZ_FNBK01000009.1"/>
</dbReference>
<sequence length="113" mass="11707">MLGLPSIAVEFVGAGALLLALGYLIRFREWTFLLAGYDETSPVPSDVAASVAGNTVLRIGVAALVVGGAYAVADPPAALSTVFAAVVVLDVARLIYRLNTYSPDEKNPTPGTE</sequence>
<dbReference type="AlphaFoldDB" id="A0A1G7NMR8"/>
<evidence type="ECO:0000256" key="1">
    <source>
        <dbReference type="SAM" id="Phobius"/>
    </source>
</evidence>
<proteinExistence type="predicted"/>
<reference evidence="3" key="1">
    <citation type="submission" date="2016-10" db="EMBL/GenBank/DDBJ databases">
        <authorList>
            <person name="Varghese N."/>
            <person name="Submissions S."/>
        </authorList>
    </citation>
    <scope>NUCLEOTIDE SEQUENCE [LARGE SCALE GENOMIC DNA]</scope>
    <source>
        <strain evidence="3">IBRC-M 10760</strain>
    </source>
</reference>
<accession>A0A1G7NMR8</accession>
<feature type="transmembrane region" description="Helical" evidence="1">
    <location>
        <begin position="47"/>
        <end position="71"/>
    </location>
</feature>
<keyword evidence="1" id="KW-0472">Membrane</keyword>
<dbReference type="STRING" id="660518.SAMN05216218_10963"/>
<gene>
    <name evidence="2" type="ORF">SAMN05216218_10963</name>
</gene>
<organism evidence="2 3">
    <name type="scientific">Halorientalis regularis</name>
    <dbReference type="NCBI Taxonomy" id="660518"/>
    <lineage>
        <taxon>Archaea</taxon>
        <taxon>Methanobacteriati</taxon>
        <taxon>Methanobacteriota</taxon>
        <taxon>Stenosarchaea group</taxon>
        <taxon>Halobacteria</taxon>
        <taxon>Halobacteriales</taxon>
        <taxon>Haloarculaceae</taxon>
        <taxon>Halorientalis</taxon>
    </lineage>
</organism>
<feature type="transmembrane region" description="Helical" evidence="1">
    <location>
        <begin position="77"/>
        <end position="96"/>
    </location>
</feature>
<protein>
    <recommendedName>
        <fullName evidence="4">DUF3784 domain-containing protein</fullName>
    </recommendedName>
</protein>
<evidence type="ECO:0000313" key="3">
    <source>
        <dbReference type="Proteomes" id="UP000199076"/>
    </source>
</evidence>
<evidence type="ECO:0008006" key="4">
    <source>
        <dbReference type="Google" id="ProtNLM"/>
    </source>
</evidence>
<feature type="transmembrane region" description="Helical" evidence="1">
    <location>
        <begin position="6"/>
        <end position="26"/>
    </location>
</feature>
<dbReference type="OrthoDB" id="342855at2157"/>